<dbReference type="PROSITE" id="PS50977">
    <property type="entry name" value="HTH_TETR_2"/>
    <property type="match status" value="1"/>
</dbReference>
<keyword evidence="1 2" id="KW-0238">DNA-binding</keyword>
<sequence length="194" mass="20871">MPKIQASTVAEHRATQRAALLDAARALLSQNPDQIPSLADVAQHAGLARSSAYSYFKSRTDMFDALVTDTFPRWAAHVGKHVDAAPTPGQKILTYVEANLQLVARGDHALVRALSGIGSSEALATSSKLLHDSLRVPLQAALAEHGTAHPERMAELIQSIVYTLSRMIENGLSLRAATSLARELLAPYVDKITN</sequence>
<organism evidence="4 5">
    <name type="scientific">Dactylosporangium darangshiense</name>
    <dbReference type="NCBI Taxonomy" id="579108"/>
    <lineage>
        <taxon>Bacteria</taxon>
        <taxon>Bacillati</taxon>
        <taxon>Actinomycetota</taxon>
        <taxon>Actinomycetes</taxon>
        <taxon>Micromonosporales</taxon>
        <taxon>Micromonosporaceae</taxon>
        <taxon>Dactylosporangium</taxon>
    </lineage>
</organism>
<protein>
    <submittedName>
        <fullName evidence="4">TetR/AcrR family transcriptional regulator</fullName>
    </submittedName>
</protein>
<dbReference type="Pfam" id="PF00440">
    <property type="entry name" value="TetR_N"/>
    <property type="match status" value="1"/>
</dbReference>
<feature type="DNA-binding region" description="H-T-H motif" evidence="2">
    <location>
        <begin position="37"/>
        <end position="56"/>
    </location>
</feature>
<feature type="domain" description="HTH tetR-type" evidence="3">
    <location>
        <begin position="14"/>
        <end position="74"/>
    </location>
</feature>
<dbReference type="RefSeq" id="WP_345138808.1">
    <property type="nucleotide sequence ID" value="NZ_BAABAT010000047.1"/>
</dbReference>
<dbReference type="SUPFAM" id="SSF46689">
    <property type="entry name" value="Homeodomain-like"/>
    <property type="match status" value="1"/>
</dbReference>
<dbReference type="Gene3D" id="1.10.357.10">
    <property type="entry name" value="Tetracycline Repressor, domain 2"/>
    <property type="match status" value="1"/>
</dbReference>
<dbReference type="InterPro" id="IPR009057">
    <property type="entry name" value="Homeodomain-like_sf"/>
</dbReference>
<comment type="caution">
    <text evidence="4">The sequence shown here is derived from an EMBL/GenBank/DDBJ whole genome shotgun (WGS) entry which is preliminary data.</text>
</comment>
<proteinExistence type="predicted"/>
<evidence type="ECO:0000313" key="4">
    <source>
        <dbReference type="EMBL" id="GAA4261774.1"/>
    </source>
</evidence>
<evidence type="ECO:0000256" key="2">
    <source>
        <dbReference type="PROSITE-ProRule" id="PRU00335"/>
    </source>
</evidence>
<dbReference type="PRINTS" id="PR00455">
    <property type="entry name" value="HTHTETR"/>
</dbReference>
<gene>
    <name evidence="4" type="ORF">GCM10022255_095780</name>
</gene>
<dbReference type="EMBL" id="BAABAT010000047">
    <property type="protein sequence ID" value="GAA4261774.1"/>
    <property type="molecule type" value="Genomic_DNA"/>
</dbReference>
<evidence type="ECO:0000313" key="5">
    <source>
        <dbReference type="Proteomes" id="UP001500620"/>
    </source>
</evidence>
<accession>A0ABP8DQM8</accession>
<keyword evidence="5" id="KW-1185">Reference proteome</keyword>
<evidence type="ECO:0000256" key="1">
    <source>
        <dbReference type="ARBA" id="ARBA00023125"/>
    </source>
</evidence>
<dbReference type="Proteomes" id="UP001500620">
    <property type="component" value="Unassembled WGS sequence"/>
</dbReference>
<dbReference type="InterPro" id="IPR001647">
    <property type="entry name" value="HTH_TetR"/>
</dbReference>
<reference evidence="5" key="1">
    <citation type="journal article" date="2019" name="Int. J. Syst. Evol. Microbiol.">
        <title>The Global Catalogue of Microorganisms (GCM) 10K type strain sequencing project: providing services to taxonomists for standard genome sequencing and annotation.</title>
        <authorList>
            <consortium name="The Broad Institute Genomics Platform"/>
            <consortium name="The Broad Institute Genome Sequencing Center for Infectious Disease"/>
            <person name="Wu L."/>
            <person name="Ma J."/>
        </authorList>
    </citation>
    <scope>NUCLEOTIDE SEQUENCE [LARGE SCALE GENOMIC DNA]</scope>
    <source>
        <strain evidence="5">JCM 17441</strain>
    </source>
</reference>
<evidence type="ECO:0000259" key="3">
    <source>
        <dbReference type="PROSITE" id="PS50977"/>
    </source>
</evidence>
<name>A0ABP8DQM8_9ACTN</name>